<evidence type="ECO:0000313" key="2">
    <source>
        <dbReference type="EMBL" id="KDR21686.1"/>
    </source>
</evidence>
<dbReference type="InParanoid" id="A0A067RCW3"/>
<proteinExistence type="predicted"/>
<dbReference type="AlphaFoldDB" id="A0A067RCW3"/>
<organism evidence="2 3">
    <name type="scientific">Zootermopsis nevadensis</name>
    <name type="common">Dampwood termite</name>
    <dbReference type="NCBI Taxonomy" id="136037"/>
    <lineage>
        <taxon>Eukaryota</taxon>
        <taxon>Metazoa</taxon>
        <taxon>Ecdysozoa</taxon>
        <taxon>Arthropoda</taxon>
        <taxon>Hexapoda</taxon>
        <taxon>Insecta</taxon>
        <taxon>Pterygota</taxon>
        <taxon>Neoptera</taxon>
        <taxon>Polyneoptera</taxon>
        <taxon>Dictyoptera</taxon>
        <taxon>Blattodea</taxon>
        <taxon>Blattoidea</taxon>
        <taxon>Termitoidae</taxon>
        <taxon>Termopsidae</taxon>
        <taxon>Zootermopsis</taxon>
    </lineage>
</organism>
<accession>A0A067RCW3</accession>
<reference evidence="2 3" key="1">
    <citation type="journal article" date="2014" name="Nat. Commun.">
        <title>Molecular traces of alternative social organization in a termite genome.</title>
        <authorList>
            <person name="Terrapon N."/>
            <person name="Li C."/>
            <person name="Robertson H.M."/>
            <person name="Ji L."/>
            <person name="Meng X."/>
            <person name="Booth W."/>
            <person name="Chen Z."/>
            <person name="Childers C.P."/>
            <person name="Glastad K.M."/>
            <person name="Gokhale K."/>
            <person name="Gowin J."/>
            <person name="Gronenberg W."/>
            <person name="Hermansen R.A."/>
            <person name="Hu H."/>
            <person name="Hunt B.G."/>
            <person name="Huylmans A.K."/>
            <person name="Khalil S.M."/>
            <person name="Mitchell R.D."/>
            <person name="Munoz-Torres M.C."/>
            <person name="Mustard J.A."/>
            <person name="Pan H."/>
            <person name="Reese J.T."/>
            <person name="Scharf M.E."/>
            <person name="Sun F."/>
            <person name="Vogel H."/>
            <person name="Xiao J."/>
            <person name="Yang W."/>
            <person name="Yang Z."/>
            <person name="Yang Z."/>
            <person name="Zhou J."/>
            <person name="Zhu J."/>
            <person name="Brent C.S."/>
            <person name="Elsik C.G."/>
            <person name="Goodisman M.A."/>
            <person name="Liberles D.A."/>
            <person name="Roe R.M."/>
            <person name="Vargo E.L."/>
            <person name="Vilcinskas A."/>
            <person name="Wang J."/>
            <person name="Bornberg-Bauer E."/>
            <person name="Korb J."/>
            <person name="Zhang G."/>
            <person name="Liebig J."/>
        </authorList>
    </citation>
    <scope>NUCLEOTIDE SEQUENCE [LARGE SCALE GENOMIC DNA]</scope>
    <source>
        <tissue evidence="2">Whole organism</tissue>
    </source>
</reference>
<gene>
    <name evidence="2" type="ORF">L798_03811</name>
</gene>
<protein>
    <submittedName>
        <fullName evidence="2">Uncharacterized protein</fullName>
    </submittedName>
</protein>
<name>A0A067RCW3_ZOONE</name>
<feature type="region of interest" description="Disordered" evidence="1">
    <location>
        <begin position="54"/>
        <end position="84"/>
    </location>
</feature>
<evidence type="ECO:0000256" key="1">
    <source>
        <dbReference type="SAM" id="MobiDB-lite"/>
    </source>
</evidence>
<keyword evidence="3" id="KW-1185">Reference proteome</keyword>
<dbReference type="Proteomes" id="UP000027135">
    <property type="component" value="Unassembled WGS sequence"/>
</dbReference>
<dbReference type="EMBL" id="KK852543">
    <property type="protein sequence ID" value="KDR21686.1"/>
    <property type="molecule type" value="Genomic_DNA"/>
</dbReference>
<sequence>MVVCLQCSKTRHITGVLYSGRLETESSASLLRSGELTLDRKYRLHFVAEKNGSRGVGETKNRLPFPSEETSVERRGARDQSVSGRLTKAKQKYCQCPFKFNGEPETPFISFELTCYLS</sequence>
<evidence type="ECO:0000313" key="3">
    <source>
        <dbReference type="Proteomes" id="UP000027135"/>
    </source>
</evidence>